<dbReference type="OMA" id="CNNRSLH"/>
<reference evidence="3 4" key="1">
    <citation type="journal article" date="2007" name="Nature">
        <title>Evolution of genes and genomes on the Drosophila phylogeny.</title>
        <authorList>
            <consortium name="Drosophila 12 Genomes Consortium"/>
            <person name="Clark A.G."/>
            <person name="Eisen M.B."/>
            <person name="Smith D.R."/>
            <person name="Bergman C.M."/>
            <person name="Oliver B."/>
            <person name="Markow T.A."/>
            <person name="Kaufman T.C."/>
            <person name="Kellis M."/>
            <person name="Gelbart W."/>
            <person name="Iyer V.N."/>
            <person name="Pollard D.A."/>
            <person name="Sackton T.B."/>
            <person name="Larracuente A.M."/>
            <person name="Singh N.D."/>
            <person name="Abad J.P."/>
            <person name="Abt D.N."/>
            <person name="Adryan B."/>
            <person name="Aguade M."/>
            <person name="Akashi H."/>
            <person name="Anderson W.W."/>
            <person name="Aquadro C.F."/>
            <person name="Ardell D.H."/>
            <person name="Arguello R."/>
            <person name="Artieri C.G."/>
            <person name="Barbash D.A."/>
            <person name="Barker D."/>
            <person name="Barsanti P."/>
            <person name="Batterham P."/>
            <person name="Batzoglou S."/>
            <person name="Begun D."/>
            <person name="Bhutkar A."/>
            <person name="Blanco E."/>
            <person name="Bosak S.A."/>
            <person name="Bradley R.K."/>
            <person name="Brand A.D."/>
            <person name="Brent M.R."/>
            <person name="Brooks A.N."/>
            <person name="Brown R.H."/>
            <person name="Butlin R.K."/>
            <person name="Caggese C."/>
            <person name="Calvi B.R."/>
            <person name="Bernardo de Carvalho A."/>
            <person name="Caspi A."/>
            <person name="Castrezana S."/>
            <person name="Celniker S.E."/>
            <person name="Chang J.L."/>
            <person name="Chapple C."/>
            <person name="Chatterji S."/>
            <person name="Chinwalla A."/>
            <person name="Civetta A."/>
            <person name="Clifton S.W."/>
            <person name="Comeron J.M."/>
            <person name="Costello J.C."/>
            <person name="Coyne J.A."/>
            <person name="Daub J."/>
            <person name="David R.G."/>
            <person name="Delcher A.L."/>
            <person name="Delehaunty K."/>
            <person name="Do C.B."/>
            <person name="Ebling H."/>
            <person name="Edwards K."/>
            <person name="Eickbush T."/>
            <person name="Evans J.D."/>
            <person name="Filipski A."/>
            <person name="Findeiss S."/>
            <person name="Freyhult E."/>
            <person name="Fulton L."/>
            <person name="Fulton R."/>
            <person name="Garcia A.C."/>
            <person name="Gardiner A."/>
            <person name="Garfield D.A."/>
            <person name="Garvin B.E."/>
            <person name="Gibson G."/>
            <person name="Gilbert D."/>
            <person name="Gnerre S."/>
            <person name="Godfrey J."/>
            <person name="Good R."/>
            <person name="Gotea V."/>
            <person name="Gravely B."/>
            <person name="Greenberg A.J."/>
            <person name="Griffiths-Jones S."/>
            <person name="Gross S."/>
            <person name="Guigo R."/>
            <person name="Gustafson E.A."/>
            <person name="Haerty W."/>
            <person name="Hahn M.W."/>
            <person name="Halligan D.L."/>
            <person name="Halpern A.L."/>
            <person name="Halter G.M."/>
            <person name="Han M.V."/>
            <person name="Heger A."/>
            <person name="Hillier L."/>
            <person name="Hinrichs A.S."/>
            <person name="Holmes I."/>
            <person name="Hoskins R.A."/>
            <person name="Hubisz M.J."/>
            <person name="Hultmark D."/>
            <person name="Huntley M.A."/>
            <person name="Jaffe D.B."/>
            <person name="Jagadeeshan S."/>
            <person name="Jeck W.R."/>
            <person name="Johnson J."/>
            <person name="Jones C.D."/>
            <person name="Jordan W.C."/>
            <person name="Karpen G.H."/>
            <person name="Kataoka E."/>
            <person name="Keightley P.D."/>
            <person name="Kheradpour P."/>
            <person name="Kirkness E.F."/>
            <person name="Koerich L.B."/>
            <person name="Kristiansen K."/>
            <person name="Kudrna D."/>
            <person name="Kulathinal R.J."/>
            <person name="Kumar S."/>
            <person name="Kwok R."/>
            <person name="Lander E."/>
            <person name="Langley C.H."/>
            <person name="Lapoint R."/>
            <person name="Lazzaro B.P."/>
            <person name="Lee S.J."/>
            <person name="Levesque L."/>
            <person name="Li R."/>
            <person name="Lin C.F."/>
            <person name="Lin M.F."/>
            <person name="Lindblad-Toh K."/>
            <person name="Llopart A."/>
            <person name="Long M."/>
            <person name="Low L."/>
            <person name="Lozovsky E."/>
            <person name="Lu J."/>
            <person name="Luo M."/>
            <person name="Machado C.A."/>
            <person name="Makalowski W."/>
            <person name="Marzo M."/>
            <person name="Matsuda M."/>
            <person name="Matzkin L."/>
            <person name="McAllister B."/>
            <person name="McBride C.S."/>
            <person name="McKernan B."/>
            <person name="McKernan K."/>
            <person name="Mendez-Lago M."/>
            <person name="Minx P."/>
            <person name="Mollenhauer M.U."/>
            <person name="Montooth K."/>
            <person name="Mount S.M."/>
            <person name="Mu X."/>
            <person name="Myers E."/>
            <person name="Negre B."/>
            <person name="Newfeld S."/>
            <person name="Nielsen R."/>
            <person name="Noor M.A."/>
            <person name="O'Grady P."/>
            <person name="Pachter L."/>
            <person name="Papaceit M."/>
            <person name="Parisi M.J."/>
            <person name="Parisi M."/>
            <person name="Parts L."/>
            <person name="Pedersen J.S."/>
            <person name="Pesole G."/>
            <person name="Phillippy A.M."/>
            <person name="Ponting C.P."/>
            <person name="Pop M."/>
            <person name="Porcelli D."/>
            <person name="Powell J.R."/>
            <person name="Prohaska S."/>
            <person name="Pruitt K."/>
            <person name="Puig M."/>
            <person name="Quesneville H."/>
            <person name="Ram K.R."/>
            <person name="Rand D."/>
            <person name="Rasmussen M.D."/>
            <person name="Reed L.K."/>
            <person name="Reenan R."/>
            <person name="Reily A."/>
            <person name="Remington K.A."/>
            <person name="Rieger T.T."/>
            <person name="Ritchie M.G."/>
            <person name="Robin C."/>
            <person name="Rogers Y.H."/>
            <person name="Rohde C."/>
            <person name="Rozas J."/>
            <person name="Rubenfield M.J."/>
            <person name="Ruiz A."/>
            <person name="Russo S."/>
            <person name="Salzberg S.L."/>
            <person name="Sanchez-Gracia A."/>
            <person name="Saranga D.J."/>
            <person name="Sato H."/>
            <person name="Schaeffer S.W."/>
            <person name="Schatz M.C."/>
            <person name="Schlenke T."/>
            <person name="Schwartz R."/>
            <person name="Segarra C."/>
            <person name="Singh R.S."/>
            <person name="Sirot L."/>
            <person name="Sirota M."/>
            <person name="Sisneros N.B."/>
            <person name="Smith C.D."/>
            <person name="Smith T.F."/>
            <person name="Spieth J."/>
            <person name="Stage D.E."/>
            <person name="Stark A."/>
            <person name="Stephan W."/>
            <person name="Strausberg R.L."/>
            <person name="Strempel S."/>
            <person name="Sturgill D."/>
            <person name="Sutton G."/>
            <person name="Sutton G.G."/>
            <person name="Tao W."/>
            <person name="Teichmann S."/>
            <person name="Tobari Y.N."/>
            <person name="Tomimura Y."/>
            <person name="Tsolas J.M."/>
            <person name="Valente V.L."/>
            <person name="Venter E."/>
            <person name="Venter J.C."/>
            <person name="Vicario S."/>
            <person name="Vieira F.G."/>
            <person name="Vilella A.J."/>
            <person name="Villasante A."/>
            <person name="Walenz B."/>
            <person name="Wang J."/>
            <person name="Wasserman M."/>
            <person name="Watts T."/>
            <person name="Wilson D."/>
            <person name="Wilson R.K."/>
            <person name="Wing R.A."/>
            <person name="Wolfner M.F."/>
            <person name="Wong A."/>
            <person name="Wong G.K."/>
            <person name="Wu C.I."/>
            <person name="Wu G."/>
            <person name="Yamamoto D."/>
            <person name="Yang H.P."/>
            <person name="Yang S.P."/>
            <person name="Yorke J.A."/>
            <person name="Yoshida K."/>
            <person name="Zdobnov E."/>
            <person name="Zhang P."/>
            <person name="Zhang Y."/>
            <person name="Zimin A.V."/>
            <person name="Baldwin J."/>
            <person name="Abdouelleil A."/>
            <person name="Abdulkadir J."/>
            <person name="Abebe A."/>
            <person name="Abera B."/>
            <person name="Abreu J."/>
            <person name="Acer S.C."/>
            <person name="Aftuck L."/>
            <person name="Alexander A."/>
            <person name="An P."/>
            <person name="Anderson E."/>
            <person name="Anderson S."/>
            <person name="Arachi H."/>
            <person name="Azer M."/>
            <person name="Bachantsang P."/>
            <person name="Barry A."/>
            <person name="Bayul T."/>
            <person name="Berlin A."/>
            <person name="Bessette D."/>
            <person name="Bloom T."/>
            <person name="Blye J."/>
            <person name="Boguslavskiy L."/>
            <person name="Bonnet C."/>
            <person name="Boukhgalter B."/>
            <person name="Bourzgui I."/>
            <person name="Brown A."/>
            <person name="Cahill P."/>
            <person name="Channer S."/>
            <person name="Cheshatsang Y."/>
            <person name="Chuda L."/>
            <person name="Citroen M."/>
            <person name="Collymore A."/>
            <person name="Cooke P."/>
            <person name="Costello M."/>
            <person name="D'Aco K."/>
            <person name="Daza R."/>
            <person name="De Haan G."/>
            <person name="DeGray S."/>
            <person name="DeMaso C."/>
            <person name="Dhargay N."/>
            <person name="Dooley K."/>
            <person name="Dooley E."/>
            <person name="Doricent M."/>
            <person name="Dorje P."/>
            <person name="Dorjee K."/>
            <person name="Dupes A."/>
            <person name="Elong R."/>
            <person name="Falk J."/>
            <person name="Farina A."/>
            <person name="Faro S."/>
            <person name="Ferguson D."/>
            <person name="Fisher S."/>
            <person name="Foley C.D."/>
            <person name="Franke A."/>
            <person name="Friedrich D."/>
            <person name="Gadbois L."/>
            <person name="Gearin G."/>
            <person name="Gearin C.R."/>
            <person name="Giannoukos G."/>
            <person name="Goode T."/>
            <person name="Graham J."/>
            <person name="Grandbois E."/>
            <person name="Grewal S."/>
            <person name="Gyaltsen K."/>
            <person name="Hafez N."/>
            <person name="Hagos B."/>
            <person name="Hall J."/>
            <person name="Henson C."/>
            <person name="Hollinger A."/>
            <person name="Honan T."/>
            <person name="Huard M.D."/>
            <person name="Hughes L."/>
            <person name="Hurhula B."/>
            <person name="Husby M.E."/>
            <person name="Kamat A."/>
            <person name="Kanga B."/>
            <person name="Kashin S."/>
            <person name="Khazanovich D."/>
            <person name="Kisner P."/>
            <person name="Lance K."/>
            <person name="Lara M."/>
            <person name="Lee W."/>
            <person name="Lennon N."/>
            <person name="Letendre F."/>
            <person name="LeVine R."/>
            <person name="Lipovsky A."/>
            <person name="Liu X."/>
            <person name="Liu J."/>
            <person name="Liu S."/>
            <person name="Lokyitsang T."/>
            <person name="Lokyitsang Y."/>
            <person name="Lubonja R."/>
            <person name="Lui A."/>
            <person name="MacDonald P."/>
            <person name="Magnisalis V."/>
            <person name="Maru K."/>
            <person name="Matthews C."/>
            <person name="McCusker W."/>
            <person name="McDonough S."/>
            <person name="Mehta T."/>
            <person name="Meldrim J."/>
            <person name="Meneus L."/>
            <person name="Mihai O."/>
            <person name="Mihalev A."/>
            <person name="Mihova T."/>
            <person name="Mittelman R."/>
            <person name="Mlenga V."/>
            <person name="Montmayeur A."/>
            <person name="Mulrain L."/>
            <person name="Navidi A."/>
            <person name="Naylor J."/>
            <person name="Negash T."/>
            <person name="Nguyen T."/>
            <person name="Nguyen N."/>
            <person name="Nicol R."/>
            <person name="Norbu C."/>
            <person name="Norbu N."/>
            <person name="Novod N."/>
            <person name="O'Neill B."/>
            <person name="Osman S."/>
            <person name="Markiewicz E."/>
            <person name="Oyono O.L."/>
            <person name="Patti C."/>
            <person name="Phunkhang P."/>
            <person name="Pierre F."/>
            <person name="Priest M."/>
            <person name="Raghuraman S."/>
            <person name="Rege F."/>
            <person name="Reyes R."/>
            <person name="Rise C."/>
            <person name="Rogov P."/>
            <person name="Ross K."/>
            <person name="Ryan E."/>
            <person name="Settipalli S."/>
            <person name="Shea T."/>
            <person name="Sherpa N."/>
            <person name="Shi L."/>
            <person name="Shih D."/>
            <person name="Sparrow T."/>
            <person name="Spaulding J."/>
            <person name="Stalker J."/>
            <person name="Stange-Thomann N."/>
            <person name="Stavropoulos S."/>
            <person name="Stone C."/>
            <person name="Strader C."/>
            <person name="Tesfaye S."/>
            <person name="Thomson T."/>
            <person name="Thoulutsang Y."/>
            <person name="Thoulutsang D."/>
            <person name="Topham K."/>
            <person name="Topping I."/>
            <person name="Tsamla T."/>
            <person name="Vassiliev H."/>
            <person name="Vo A."/>
            <person name="Wangchuk T."/>
            <person name="Wangdi T."/>
            <person name="Weiand M."/>
            <person name="Wilkinson J."/>
            <person name="Wilson A."/>
            <person name="Yadav S."/>
            <person name="Young G."/>
            <person name="Yu Q."/>
            <person name="Zembek L."/>
            <person name="Zhong D."/>
            <person name="Zimmer A."/>
            <person name="Zwirko Z."/>
            <person name="Jaffe D.B."/>
            <person name="Alvarez P."/>
            <person name="Brockman W."/>
            <person name="Butler J."/>
            <person name="Chin C."/>
            <person name="Gnerre S."/>
            <person name="Grabherr M."/>
            <person name="Kleber M."/>
            <person name="Mauceli E."/>
            <person name="MacCallum I."/>
        </authorList>
    </citation>
    <scope>NUCLEOTIDE SEQUENCE [LARGE SCALE GENOMIC DNA]</scope>
    <source>
        <strain evidence="3 4">TSC#14021-0224.01</strain>
    </source>
</reference>
<feature type="region of interest" description="Disordered" evidence="1">
    <location>
        <begin position="74"/>
        <end position="95"/>
    </location>
</feature>
<evidence type="ECO:0000256" key="1">
    <source>
        <dbReference type="SAM" id="MobiDB-lite"/>
    </source>
</evidence>
<evidence type="ECO:0000256" key="2">
    <source>
        <dbReference type="SAM" id="SignalP"/>
    </source>
</evidence>
<organism evidence="3 4">
    <name type="scientific">Drosophila erecta</name>
    <name type="common">Fruit fly</name>
    <dbReference type="NCBI Taxonomy" id="7220"/>
    <lineage>
        <taxon>Eukaryota</taxon>
        <taxon>Metazoa</taxon>
        <taxon>Ecdysozoa</taxon>
        <taxon>Arthropoda</taxon>
        <taxon>Hexapoda</taxon>
        <taxon>Insecta</taxon>
        <taxon>Pterygota</taxon>
        <taxon>Neoptera</taxon>
        <taxon>Endopterygota</taxon>
        <taxon>Diptera</taxon>
        <taxon>Brachycera</taxon>
        <taxon>Muscomorpha</taxon>
        <taxon>Ephydroidea</taxon>
        <taxon>Drosophilidae</taxon>
        <taxon>Drosophila</taxon>
        <taxon>Sophophora</taxon>
    </lineage>
</organism>
<keyword evidence="2" id="KW-0732">Signal</keyword>
<evidence type="ECO:0000313" key="3">
    <source>
        <dbReference type="EMBL" id="EDV48593.1"/>
    </source>
</evidence>
<dbReference type="HOGENOM" id="CLU_2374952_0_0_1"/>
<reference evidence="3 4" key="2">
    <citation type="journal article" date="2008" name="Bioinformatics">
        <title>Assembly reconciliation.</title>
        <authorList>
            <person name="Zimin A.V."/>
            <person name="Smith D.R."/>
            <person name="Sutton G."/>
            <person name="Yorke J.A."/>
        </authorList>
    </citation>
    <scope>NUCLEOTIDE SEQUENCE [LARGE SCALE GENOMIC DNA]</scope>
    <source>
        <strain evidence="3 4">TSC#14021-0224.01</strain>
    </source>
</reference>
<name>B3NZ51_DROER</name>
<dbReference type="Proteomes" id="UP000008711">
    <property type="component" value="Unassembled WGS sequence"/>
</dbReference>
<accession>B3NZ51</accession>
<feature type="signal peptide" evidence="2">
    <location>
        <begin position="1"/>
        <end position="24"/>
    </location>
</feature>
<feature type="compositionally biased region" description="Polar residues" evidence="1">
    <location>
        <begin position="80"/>
        <end position="95"/>
    </location>
</feature>
<gene>
    <name evidence="3" type="primary">Dere\GG16413</name>
    <name evidence="3" type="ORF">Dere_GG16413</name>
</gene>
<feature type="chain" id="PRO_5002795877" evidence="2">
    <location>
        <begin position="25"/>
        <end position="95"/>
    </location>
</feature>
<sequence length="95" mass="10470">MYCVYVLLLLLPLRLPLLLPPCCGCCCASLVLRRQQSGCNNRSLHIQQQSVGRGGSFSKDAQLTQSLRRTSAADIPNDLPQHSTTIQSNPDFEVL</sequence>
<dbReference type="EMBL" id="CH954181">
    <property type="protein sequence ID" value="EDV48593.1"/>
    <property type="molecule type" value="Genomic_DNA"/>
</dbReference>
<dbReference type="AlphaFoldDB" id="B3NZ51"/>
<proteinExistence type="predicted"/>
<protein>
    <submittedName>
        <fullName evidence="3">GG16413</fullName>
    </submittedName>
</protein>
<keyword evidence="4" id="KW-1185">Reference proteome</keyword>
<evidence type="ECO:0000313" key="4">
    <source>
        <dbReference type="Proteomes" id="UP000008711"/>
    </source>
</evidence>